<dbReference type="GO" id="GO:0016104">
    <property type="term" value="P:triterpenoid biosynthetic process"/>
    <property type="evidence" value="ECO:0007669"/>
    <property type="project" value="InterPro"/>
</dbReference>
<protein>
    <submittedName>
        <fullName evidence="7">Squalene-hopene/tetraprenyl-beta-curcumene cyclase</fullName>
    </submittedName>
</protein>
<dbReference type="NCBIfam" id="TIGR01787">
    <property type="entry name" value="squalene_cyclas"/>
    <property type="match status" value="1"/>
</dbReference>
<evidence type="ECO:0000256" key="3">
    <source>
        <dbReference type="ARBA" id="ARBA00022737"/>
    </source>
</evidence>
<keyword evidence="3" id="KW-0677">Repeat</keyword>
<dbReference type="RefSeq" id="WP_074796310.1">
    <property type="nucleotide sequence ID" value="NZ_FOVJ01000002.1"/>
</dbReference>
<dbReference type="InterPro" id="IPR032696">
    <property type="entry name" value="SQ_cyclase_C"/>
</dbReference>
<dbReference type="PANTHER" id="PTHR11764">
    <property type="entry name" value="TERPENE CYCLASE/MUTASE FAMILY MEMBER"/>
    <property type="match status" value="1"/>
</dbReference>
<dbReference type="AlphaFoldDB" id="A0A1I5AWX9"/>
<organism evidence="7 8">
    <name type="scientific">Nitrosospira briensis</name>
    <dbReference type="NCBI Taxonomy" id="35799"/>
    <lineage>
        <taxon>Bacteria</taxon>
        <taxon>Pseudomonadati</taxon>
        <taxon>Pseudomonadota</taxon>
        <taxon>Betaproteobacteria</taxon>
        <taxon>Nitrosomonadales</taxon>
        <taxon>Nitrosomonadaceae</taxon>
        <taxon>Nitrosospira</taxon>
    </lineage>
</organism>
<evidence type="ECO:0000256" key="1">
    <source>
        <dbReference type="ARBA" id="ARBA00004999"/>
    </source>
</evidence>
<dbReference type="InterPro" id="IPR018333">
    <property type="entry name" value="Squalene_cyclase"/>
</dbReference>
<dbReference type="PANTHER" id="PTHR11764:SF20">
    <property type="entry name" value="LANOSTEROL SYNTHASE"/>
    <property type="match status" value="1"/>
</dbReference>
<dbReference type="InterPro" id="IPR032697">
    <property type="entry name" value="SQ_cyclase_N"/>
</dbReference>
<dbReference type="STRING" id="1266925.GCA_000619905_01409"/>
<dbReference type="Proteomes" id="UP000183107">
    <property type="component" value="Unassembled WGS sequence"/>
</dbReference>
<accession>A0A1I5AWX9</accession>
<dbReference type="Pfam" id="PF13249">
    <property type="entry name" value="SQHop_cyclase_N"/>
    <property type="match status" value="1"/>
</dbReference>
<evidence type="ECO:0000256" key="4">
    <source>
        <dbReference type="ARBA" id="ARBA00023235"/>
    </source>
</evidence>
<evidence type="ECO:0000313" key="8">
    <source>
        <dbReference type="Proteomes" id="UP000183107"/>
    </source>
</evidence>
<dbReference type="Gene3D" id="1.50.10.20">
    <property type="match status" value="2"/>
</dbReference>
<reference evidence="8" key="1">
    <citation type="submission" date="2016-10" db="EMBL/GenBank/DDBJ databases">
        <authorList>
            <person name="Varghese N."/>
        </authorList>
    </citation>
    <scope>NUCLEOTIDE SEQUENCE [LARGE SCALE GENOMIC DNA]</scope>
    <source>
        <strain evidence="8">Nsp8</strain>
    </source>
</reference>
<dbReference type="SUPFAM" id="SSF48239">
    <property type="entry name" value="Terpenoid cyclases/Protein prenyltransferases"/>
    <property type="match status" value="2"/>
</dbReference>
<dbReference type="UniPathway" id="UPA00337"/>
<proteinExistence type="inferred from homology"/>
<dbReference type="CDD" id="cd02892">
    <property type="entry name" value="SQCY_1"/>
    <property type="match status" value="1"/>
</dbReference>
<dbReference type="GO" id="GO:0005811">
    <property type="term" value="C:lipid droplet"/>
    <property type="evidence" value="ECO:0007669"/>
    <property type="project" value="InterPro"/>
</dbReference>
<comment type="pathway">
    <text evidence="1">Secondary metabolite biosynthesis; hopanoid biosynthesis.</text>
</comment>
<sequence>MKRFGGAAKLSLQDPYQNSASTTPLEDGLVAARNALLSTQKDDGHWCFPLEADCTIPAEYVLMMHFMDDVDVDLEIRIAQFIREKQDSSHGGWPLYYGGDFDLSCTVKAYYALKIVGDAPDAPHMKRARAAILKHGGAARANVFTRILLAMYGQIPWRGVPFVPVEIILLPRWFPFHLSKIAYWSRTVTIPLSILCSLKARAANPRKVHIRELFTVAPEDERNYFPVRTRLNRLFLMLERSASIFEPFIPQGLRRHAIRRAERWIVERLNGDSGLGGIFPAIVNAGEALALLGYPYEHPYREQCRDALRGLLVDEGERVWCQPCVSPVWDTVLTCLALQEEAGADQKPIRKALDWLIPHQILDAPADWQEEHPDLPGGGWAFQYANPHYPDLDDTAAVAWSLHQADPEAYRESIARAADWLAGMQSRNGGFAAFDTNNTYYYLNEIPFADHGALLDPPTSDVTARCTGFLALCGESRHRDAVERGLAYLFREQESTGAWFGRWGSNYIYGTWSVLEAFRLAGLDTNHLAIRRAVQWLKSVQRDDGGWGESNGSYAEPQKAGQFERSTSFQTAWALLGLMAAGEGNSDEVRRGIEYLLREQSGDGLWYEPWFTAPGFPRVFYLKYYGYSKYFPLWALTRFHAMTRKSSA</sequence>
<dbReference type="OrthoDB" id="9758578at2"/>
<evidence type="ECO:0000259" key="5">
    <source>
        <dbReference type="Pfam" id="PF13243"/>
    </source>
</evidence>
<evidence type="ECO:0000256" key="2">
    <source>
        <dbReference type="ARBA" id="ARBA00009755"/>
    </source>
</evidence>
<feature type="domain" description="Squalene cyclase C-terminal" evidence="5">
    <location>
        <begin position="325"/>
        <end position="640"/>
    </location>
</feature>
<evidence type="ECO:0000313" key="7">
    <source>
        <dbReference type="EMBL" id="SFN66881.1"/>
    </source>
</evidence>
<comment type="similarity">
    <text evidence="2">Belongs to the terpene cyclase/mutase family.</text>
</comment>
<name>A0A1I5AWX9_9PROT</name>
<gene>
    <name evidence="7" type="ORF">SAMN05216386_1566</name>
</gene>
<dbReference type="GO" id="GO:0016866">
    <property type="term" value="F:intramolecular transferase activity"/>
    <property type="evidence" value="ECO:0007669"/>
    <property type="project" value="InterPro"/>
</dbReference>
<evidence type="ECO:0000259" key="6">
    <source>
        <dbReference type="Pfam" id="PF13249"/>
    </source>
</evidence>
<keyword evidence="8" id="KW-1185">Reference proteome</keyword>
<dbReference type="EMBL" id="FOVJ01000002">
    <property type="protein sequence ID" value="SFN66881.1"/>
    <property type="molecule type" value="Genomic_DNA"/>
</dbReference>
<feature type="domain" description="Squalene cyclase N-terminal" evidence="6">
    <location>
        <begin position="31"/>
        <end position="315"/>
    </location>
</feature>
<dbReference type="InterPro" id="IPR006400">
    <property type="entry name" value="Hopene-cyclase"/>
</dbReference>
<dbReference type="NCBIfam" id="TIGR01507">
    <property type="entry name" value="hopene_cyclase"/>
    <property type="match status" value="1"/>
</dbReference>
<keyword evidence="4" id="KW-0413">Isomerase</keyword>
<dbReference type="Pfam" id="PF13243">
    <property type="entry name" value="SQHop_cyclase_C"/>
    <property type="match status" value="1"/>
</dbReference>
<dbReference type="SFLD" id="SFLDG01016">
    <property type="entry name" value="Prenyltransferase_Like_2"/>
    <property type="match status" value="1"/>
</dbReference>
<dbReference type="InterPro" id="IPR008930">
    <property type="entry name" value="Terpenoid_cyclase/PrenylTrfase"/>
</dbReference>